<comment type="caution">
    <text evidence="1">The sequence shown here is derived from an EMBL/GenBank/DDBJ whole genome shotgun (WGS) entry which is preliminary data.</text>
</comment>
<dbReference type="EMBL" id="JANPWB010000013">
    <property type="protein sequence ID" value="KAJ1106265.1"/>
    <property type="molecule type" value="Genomic_DNA"/>
</dbReference>
<organism evidence="1 2">
    <name type="scientific">Pleurodeles waltl</name>
    <name type="common">Iberian ribbed newt</name>
    <dbReference type="NCBI Taxonomy" id="8319"/>
    <lineage>
        <taxon>Eukaryota</taxon>
        <taxon>Metazoa</taxon>
        <taxon>Chordata</taxon>
        <taxon>Craniata</taxon>
        <taxon>Vertebrata</taxon>
        <taxon>Euteleostomi</taxon>
        <taxon>Amphibia</taxon>
        <taxon>Batrachia</taxon>
        <taxon>Caudata</taxon>
        <taxon>Salamandroidea</taxon>
        <taxon>Salamandridae</taxon>
        <taxon>Pleurodelinae</taxon>
        <taxon>Pleurodeles</taxon>
    </lineage>
</organism>
<evidence type="ECO:0000313" key="1">
    <source>
        <dbReference type="EMBL" id="KAJ1106265.1"/>
    </source>
</evidence>
<keyword evidence="2" id="KW-1185">Reference proteome</keyword>
<protein>
    <submittedName>
        <fullName evidence="1">Uncharacterized protein</fullName>
    </submittedName>
</protein>
<reference evidence="1" key="1">
    <citation type="journal article" date="2022" name="bioRxiv">
        <title>Sequencing and chromosome-scale assembly of the giantPleurodeles waltlgenome.</title>
        <authorList>
            <person name="Brown T."/>
            <person name="Elewa A."/>
            <person name="Iarovenko S."/>
            <person name="Subramanian E."/>
            <person name="Araus A.J."/>
            <person name="Petzold A."/>
            <person name="Susuki M."/>
            <person name="Suzuki K.-i.T."/>
            <person name="Hayashi T."/>
            <person name="Toyoda A."/>
            <person name="Oliveira C."/>
            <person name="Osipova E."/>
            <person name="Leigh N.D."/>
            <person name="Simon A."/>
            <person name="Yun M.H."/>
        </authorList>
    </citation>
    <scope>NUCLEOTIDE SEQUENCE</scope>
    <source>
        <strain evidence="1">20211129_DDA</strain>
        <tissue evidence="1">Liver</tissue>
    </source>
</reference>
<name>A0AAV7N0S6_PLEWA</name>
<gene>
    <name evidence="1" type="ORF">NDU88_003668</name>
</gene>
<dbReference type="AlphaFoldDB" id="A0AAV7N0S6"/>
<sequence length="73" mass="7884">MSLLLFQRTGMAGFVEKSGVDVVPGEGAKWKNKYNAAKGMAGFVEKSGVDVPGCSAFLHISYWSLQNLSGMHF</sequence>
<proteinExistence type="predicted"/>
<accession>A0AAV7N0S6</accession>
<evidence type="ECO:0000313" key="2">
    <source>
        <dbReference type="Proteomes" id="UP001066276"/>
    </source>
</evidence>
<dbReference type="Proteomes" id="UP001066276">
    <property type="component" value="Chromosome 9"/>
</dbReference>